<organism evidence="2 3">
    <name type="scientific">Pyxicephalus adspersus</name>
    <name type="common">African bullfrog</name>
    <dbReference type="NCBI Taxonomy" id="30357"/>
    <lineage>
        <taxon>Eukaryota</taxon>
        <taxon>Metazoa</taxon>
        <taxon>Chordata</taxon>
        <taxon>Craniata</taxon>
        <taxon>Vertebrata</taxon>
        <taxon>Euteleostomi</taxon>
        <taxon>Amphibia</taxon>
        <taxon>Batrachia</taxon>
        <taxon>Anura</taxon>
        <taxon>Neobatrachia</taxon>
        <taxon>Ranoidea</taxon>
        <taxon>Pyxicephalidae</taxon>
        <taxon>Pyxicephalinae</taxon>
        <taxon>Pyxicephalus</taxon>
    </lineage>
</organism>
<dbReference type="Proteomes" id="UP001181693">
    <property type="component" value="Unassembled WGS sequence"/>
</dbReference>
<feature type="signal peptide" evidence="1">
    <location>
        <begin position="1"/>
        <end position="16"/>
    </location>
</feature>
<name>A0AAV3AHL5_PYXAD</name>
<evidence type="ECO:0000313" key="2">
    <source>
        <dbReference type="EMBL" id="DBA27235.1"/>
    </source>
</evidence>
<evidence type="ECO:0008006" key="4">
    <source>
        <dbReference type="Google" id="ProtNLM"/>
    </source>
</evidence>
<gene>
    <name evidence="2" type="ORF">GDO54_011400</name>
</gene>
<feature type="chain" id="PRO_5043842197" description="Secreted protein" evidence="1">
    <location>
        <begin position="17"/>
        <end position="81"/>
    </location>
</feature>
<accession>A0AAV3AHL5</accession>
<proteinExistence type="predicted"/>
<dbReference type="AlphaFoldDB" id="A0AAV3AHL5"/>
<comment type="caution">
    <text evidence="2">The sequence shown here is derived from an EMBL/GenBank/DDBJ whole genome shotgun (WGS) entry which is preliminary data.</text>
</comment>
<reference evidence="2" key="1">
    <citation type="thesis" date="2020" institute="ProQuest LLC" country="789 East Eisenhower Parkway, Ann Arbor, MI, USA">
        <title>Comparative Genomics and Chromosome Evolution.</title>
        <authorList>
            <person name="Mudd A.B."/>
        </authorList>
    </citation>
    <scope>NUCLEOTIDE SEQUENCE</scope>
    <source>
        <strain evidence="2">1538</strain>
        <tissue evidence="2">Blood</tissue>
    </source>
</reference>
<evidence type="ECO:0000313" key="3">
    <source>
        <dbReference type="Proteomes" id="UP001181693"/>
    </source>
</evidence>
<keyword evidence="1" id="KW-0732">Signal</keyword>
<protein>
    <recommendedName>
        <fullName evidence="4">Secreted protein</fullName>
    </recommendedName>
</protein>
<evidence type="ECO:0000256" key="1">
    <source>
        <dbReference type="SAM" id="SignalP"/>
    </source>
</evidence>
<sequence length="81" mass="8889">MLNAFHSLVLLGGALSLHPNCLRIGDLGLQLKVANRLNFLLSVRFPCLGKTKSTASGLTFILSQIREHFFFPPLEDTLAGH</sequence>
<dbReference type="EMBL" id="DYDO01000004">
    <property type="protein sequence ID" value="DBA27235.1"/>
    <property type="molecule type" value="Genomic_DNA"/>
</dbReference>
<keyword evidence="3" id="KW-1185">Reference proteome</keyword>